<dbReference type="Pfam" id="PF12316">
    <property type="entry name" value="Dsh_C"/>
    <property type="match status" value="1"/>
</dbReference>
<dbReference type="CDD" id="cd06717">
    <property type="entry name" value="PDZ_Dishevelled-like"/>
    <property type="match status" value="1"/>
</dbReference>
<name>A0A8C9V8W4_SCLFO</name>
<feature type="compositionally biased region" description="Basic residues" evidence="7">
    <location>
        <begin position="183"/>
        <end position="195"/>
    </location>
</feature>
<reference evidence="11" key="2">
    <citation type="submission" date="2025-08" db="UniProtKB">
        <authorList>
            <consortium name="Ensembl"/>
        </authorList>
    </citation>
    <scope>IDENTIFICATION</scope>
</reference>
<feature type="compositionally biased region" description="Pro residues" evidence="7">
    <location>
        <begin position="624"/>
        <end position="638"/>
    </location>
</feature>
<dbReference type="GO" id="GO:0060070">
    <property type="term" value="P:canonical Wnt signaling pathway"/>
    <property type="evidence" value="ECO:0007669"/>
    <property type="project" value="TreeGrafter"/>
</dbReference>
<proteinExistence type="inferred from homology"/>
<dbReference type="PROSITE" id="PS50841">
    <property type="entry name" value="DIX"/>
    <property type="match status" value="1"/>
</dbReference>
<keyword evidence="4" id="KW-0963">Cytoplasm</keyword>
<feature type="region of interest" description="Disordered" evidence="7">
    <location>
        <begin position="624"/>
        <end position="648"/>
    </location>
</feature>
<reference evidence="11" key="3">
    <citation type="submission" date="2025-09" db="UniProtKB">
        <authorList>
            <consortium name="Ensembl"/>
        </authorList>
    </citation>
    <scope>IDENTIFICATION</scope>
</reference>
<feature type="domain" description="DIX" evidence="10">
    <location>
        <begin position="1"/>
        <end position="82"/>
    </location>
</feature>
<dbReference type="Pfam" id="PF00595">
    <property type="entry name" value="PDZ"/>
    <property type="match status" value="1"/>
</dbReference>
<dbReference type="InterPro" id="IPR000591">
    <property type="entry name" value="DEP_dom"/>
</dbReference>
<feature type="compositionally biased region" description="Basic and acidic residues" evidence="7">
    <location>
        <begin position="544"/>
        <end position="553"/>
    </location>
</feature>
<dbReference type="InterPro" id="IPR038207">
    <property type="entry name" value="DIX_dom_sf"/>
</dbReference>
<feature type="compositionally biased region" description="Low complexity" evidence="7">
    <location>
        <begin position="527"/>
        <end position="543"/>
    </location>
</feature>
<protein>
    <submittedName>
        <fullName evidence="11">Dishevelled segment polarity protein 2</fullName>
    </submittedName>
</protein>
<evidence type="ECO:0000259" key="8">
    <source>
        <dbReference type="PROSITE" id="PS50106"/>
    </source>
</evidence>
<dbReference type="GO" id="GO:0005109">
    <property type="term" value="F:frizzled binding"/>
    <property type="evidence" value="ECO:0007669"/>
    <property type="project" value="TreeGrafter"/>
</dbReference>
<dbReference type="Gene3D" id="2.30.42.10">
    <property type="match status" value="1"/>
</dbReference>
<evidence type="ECO:0000259" key="9">
    <source>
        <dbReference type="PROSITE" id="PS50186"/>
    </source>
</evidence>
<evidence type="ECO:0000256" key="6">
    <source>
        <dbReference type="PROSITE-ProRule" id="PRU00069"/>
    </source>
</evidence>
<dbReference type="SUPFAM" id="SSF46785">
    <property type="entry name" value="Winged helix' DNA-binding domain"/>
    <property type="match status" value="1"/>
</dbReference>
<keyword evidence="3" id="KW-0217">Developmental protein</keyword>
<dbReference type="Gene3D" id="1.10.10.10">
    <property type="entry name" value="Winged helix-like DNA-binding domain superfamily/Winged helix DNA-binding domain"/>
    <property type="match status" value="1"/>
</dbReference>
<sequence>MAETKIIYHIDEEETPYLVKIPIAAENITLLDFKQVLNKPNYKFFFKSMDQDFGVVKEEISDDSAKLPCFNGRVVSWVRMGCLGASERTRPNAAGSVEDLEDRTETESVVSYRRERPRRRESSEQHGPRANGQSRLERHLAGYESASTLMSSELDTTSFCDSDDDDTMSRFSSSTEQSTASRLPKRHRRRKKQRPPRLERASSFSSVTDSTMSLNIITVTLNMEKYNFLGISIVGQSNERGDGGIYIGSIMKGGAVAADGRIDPGDMLLQVNDINFENMSNDDAVRVLREIVHKPGPIILTVAKCWDPTPQGYFTLPRNEPIRPIDPAVWVSHSAAMTGAYPPYPGSSSLSTITSSSSVTETERFDEFSLSLHSDMASVAKAMASPESGLEVRDRMWLKITIPNAFLGSDVVEWLYHHIEGFQDRREARKYASNLLKAGFIRHTVNKITFSEQCYYIFGDFNMANLSLNDNDGSSGASDQDTLAPLPLPGSTPWPMMHSFPYQYPHPYSSQPPPYHELSSYSYAPGSTGSQHSEGSRSSGSTRSEGDVREDKSQAGGGDSRSESGSESEYSTRSSRRREHGSATPSEHSHLSQRSHPRAPPPHMPYPPGIPLPYNPMMVMMHPALPPSTTPGGPPGAPPTRDLGSVPPELTASRQSFHLAMGNPSEFFVDVM</sequence>
<feature type="compositionally biased region" description="Basic and acidic residues" evidence="7">
    <location>
        <begin position="112"/>
        <end position="127"/>
    </location>
</feature>
<dbReference type="SUPFAM" id="SSF50156">
    <property type="entry name" value="PDZ domain-like"/>
    <property type="match status" value="1"/>
</dbReference>
<dbReference type="GO" id="GO:0005829">
    <property type="term" value="C:cytosol"/>
    <property type="evidence" value="ECO:0007669"/>
    <property type="project" value="TreeGrafter"/>
</dbReference>
<organism evidence="11 12">
    <name type="scientific">Scleropages formosus</name>
    <name type="common">Asian bonytongue</name>
    <name type="synonym">Osteoglossum formosum</name>
    <dbReference type="NCBI Taxonomy" id="113540"/>
    <lineage>
        <taxon>Eukaryota</taxon>
        <taxon>Metazoa</taxon>
        <taxon>Chordata</taxon>
        <taxon>Craniata</taxon>
        <taxon>Vertebrata</taxon>
        <taxon>Euteleostomi</taxon>
        <taxon>Actinopterygii</taxon>
        <taxon>Neopterygii</taxon>
        <taxon>Teleostei</taxon>
        <taxon>Osteoglossocephala</taxon>
        <taxon>Osteoglossomorpha</taxon>
        <taxon>Osteoglossiformes</taxon>
        <taxon>Osteoglossidae</taxon>
        <taxon>Scleropages</taxon>
    </lineage>
</organism>
<evidence type="ECO:0000313" key="11">
    <source>
        <dbReference type="Ensembl" id="ENSSFOP00015033598.2"/>
    </source>
</evidence>
<dbReference type="PANTHER" id="PTHR10878">
    <property type="entry name" value="SEGMENT POLARITY PROTEIN DISHEVELLED"/>
    <property type="match status" value="1"/>
</dbReference>
<dbReference type="CDD" id="cd04438">
    <property type="entry name" value="DEP_dishevelled"/>
    <property type="match status" value="1"/>
</dbReference>
<evidence type="ECO:0000256" key="7">
    <source>
        <dbReference type="SAM" id="MobiDB-lite"/>
    </source>
</evidence>
<evidence type="ECO:0000256" key="4">
    <source>
        <dbReference type="ARBA" id="ARBA00022490"/>
    </source>
</evidence>
<dbReference type="Proteomes" id="UP000694397">
    <property type="component" value="Chromosome 21"/>
</dbReference>
<dbReference type="GeneTree" id="ENSGT00950000182903"/>
<reference evidence="11 12" key="1">
    <citation type="submission" date="2019-04" db="EMBL/GenBank/DDBJ databases">
        <authorList>
            <consortium name="Wellcome Sanger Institute Data Sharing"/>
        </authorList>
    </citation>
    <scope>NUCLEOTIDE SEQUENCE [LARGE SCALE GENOMIC DNA]</scope>
</reference>
<feature type="region of interest" description="Disordered" evidence="7">
    <location>
        <begin position="160"/>
        <end position="205"/>
    </location>
</feature>
<dbReference type="Pfam" id="PF02377">
    <property type="entry name" value="Dishevelled"/>
    <property type="match status" value="1"/>
</dbReference>
<evidence type="ECO:0000256" key="3">
    <source>
        <dbReference type="ARBA" id="ARBA00022473"/>
    </source>
</evidence>
<evidence type="ECO:0000256" key="1">
    <source>
        <dbReference type="ARBA" id="ARBA00004496"/>
    </source>
</evidence>
<dbReference type="InterPro" id="IPR015506">
    <property type="entry name" value="Dsh/Dvl-rel"/>
</dbReference>
<feature type="domain" description="PDZ" evidence="8">
    <location>
        <begin position="218"/>
        <end position="290"/>
    </location>
</feature>
<dbReference type="InterPro" id="IPR001478">
    <property type="entry name" value="PDZ"/>
</dbReference>
<feature type="compositionally biased region" description="Low complexity" evidence="7">
    <location>
        <begin position="563"/>
        <end position="573"/>
    </location>
</feature>
<feature type="compositionally biased region" description="Pro residues" evidence="7">
    <location>
        <begin position="598"/>
        <end position="608"/>
    </location>
</feature>
<keyword evidence="5 6" id="KW-0879">Wnt signaling pathway</keyword>
<comment type="subcellular location">
    <subcellularLocation>
        <location evidence="1">Cytoplasm</location>
    </subcellularLocation>
</comment>
<dbReference type="PRINTS" id="PR01760">
    <property type="entry name" value="DISHEVELLED"/>
</dbReference>
<dbReference type="FunFam" id="1.10.10.10:FF:000040">
    <property type="entry name" value="segment polarity protein dishevelled homolog DVL-3"/>
    <property type="match status" value="1"/>
</dbReference>
<dbReference type="InterPro" id="IPR036034">
    <property type="entry name" value="PDZ_sf"/>
</dbReference>
<dbReference type="AlphaFoldDB" id="A0A8C9V8W4"/>
<dbReference type="FunFam" id="2.40.240.130:FF:000001">
    <property type="entry name" value="Segment polarity protein dishevelled homolog DVL-1"/>
    <property type="match status" value="1"/>
</dbReference>
<dbReference type="InterPro" id="IPR024580">
    <property type="entry name" value="Dishevelled_C-dom"/>
</dbReference>
<keyword evidence="12" id="KW-1185">Reference proteome</keyword>
<dbReference type="FunFam" id="2.30.42.10:FF:000014">
    <property type="entry name" value="Segment polarity protein dishevelled homolog DVL-3"/>
    <property type="match status" value="1"/>
</dbReference>
<evidence type="ECO:0000256" key="2">
    <source>
        <dbReference type="ARBA" id="ARBA00008735"/>
    </source>
</evidence>
<dbReference type="InterPro" id="IPR036390">
    <property type="entry name" value="WH_DNA-bd_sf"/>
</dbReference>
<dbReference type="SMART" id="SM00021">
    <property type="entry name" value="DAX"/>
    <property type="match status" value="1"/>
</dbReference>
<evidence type="ECO:0000256" key="5">
    <source>
        <dbReference type="ARBA" id="ARBA00022687"/>
    </source>
</evidence>
<comment type="similarity">
    <text evidence="2">Belongs to the DSH family.</text>
</comment>
<evidence type="ECO:0000313" key="12">
    <source>
        <dbReference type="Proteomes" id="UP000694397"/>
    </source>
</evidence>
<dbReference type="InterPro" id="IPR001158">
    <property type="entry name" value="DIX"/>
</dbReference>
<dbReference type="PROSITE" id="PS50186">
    <property type="entry name" value="DEP"/>
    <property type="match status" value="1"/>
</dbReference>
<dbReference type="InterPro" id="IPR029071">
    <property type="entry name" value="Ubiquitin-like_domsf"/>
</dbReference>
<dbReference type="InterPro" id="IPR008339">
    <property type="entry name" value="Dishevelled_fam"/>
</dbReference>
<dbReference type="SMART" id="SM00049">
    <property type="entry name" value="DEP"/>
    <property type="match status" value="1"/>
</dbReference>
<dbReference type="SMART" id="SM00228">
    <property type="entry name" value="PDZ"/>
    <property type="match status" value="1"/>
</dbReference>
<dbReference type="Gene3D" id="2.40.240.130">
    <property type="match status" value="1"/>
</dbReference>
<feature type="region of interest" description="Disordered" evidence="7">
    <location>
        <begin position="88"/>
        <end position="136"/>
    </location>
</feature>
<evidence type="ECO:0000259" key="10">
    <source>
        <dbReference type="PROSITE" id="PS50841"/>
    </source>
</evidence>
<dbReference type="Pfam" id="PF00610">
    <property type="entry name" value="DEP"/>
    <property type="match status" value="1"/>
</dbReference>
<dbReference type="Pfam" id="PF00778">
    <property type="entry name" value="DIX"/>
    <property type="match status" value="1"/>
</dbReference>
<dbReference type="PROSITE" id="PS50106">
    <property type="entry name" value="PDZ"/>
    <property type="match status" value="1"/>
</dbReference>
<dbReference type="SUPFAM" id="SSF54236">
    <property type="entry name" value="Ubiquitin-like"/>
    <property type="match status" value="1"/>
</dbReference>
<dbReference type="GO" id="GO:0035556">
    <property type="term" value="P:intracellular signal transduction"/>
    <property type="evidence" value="ECO:0007669"/>
    <property type="project" value="InterPro"/>
</dbReference>
<dbReference type="Ensembl" id="ENSSFOT00015033975.2">
    <property type="protein sequence ID" value="ENSSFOP00015033598.2"/>
    <property type="gene ID" value="ENSSFOG00015021435.2"/>
</dbReference>
<feature type="region of interest" description="Disordered" evidence="7">
    <location>
        <begin position="510"/>
        <end position="608"/>
    </location>
</feature>
<gene>
    <name evidence="11" type="primary">dvl2</name>
</gene>
<dbReference type="InterPro" id="IPR003351">
    <property type="entry name" value="Dishevelled_protein_dom"/>
</dbReference>
<dbReference type="InterPro" id="IPR036388">
    <property type="entry name" value="WH-like_DNA-bd_sf"/>
</dbReference>
<dbReference type="PANTHER" id="PTHR10878:SF8">
    <property type="entry name" value="SEGMENT POLARITY PROTEIN DISHEVELLED HOMOLOG DVL-2"/>
    <property type="match status" value="1"/>
</dbReference>
<accession>A0A8C9V8W4</accession>
<feature type="domain" description="DEP" evidence="9">
    <location>
        <begin position="386"/>
        <end position="460"/>
    </location>
</feature>